<evidence type="ECO:0000256" key="6">
    <source>
        <dbReference type="SAM" id="MobiDB-lite"/>
    </source>
</evidence>
<name>A0AAX3NAT4_9ENTR</name>
<dbReference type="RefSeq" id="WP_274360653.1">
    <property type="nucleotide sequence ID" value="NZ_CP110496.1"/>
</dbReference>
<dbReference type="HAMAP" id="MF_00340">
    <property type="entry name" value="Ribosomal_bL32"/>
    <property type="match status" value="1"/>
</dbReference>
<proteinExistence type="inferred from homology"/>
<dbReference type="GO" id="GO:0015934">
    <property type="term" value="C:large ribosomal subunit"/>
    <property type="evidence" value="ECO:0007669"/>
    <property type="project" value="InterPro"/>
</dbReference>
<dbReference type="Pfam" id="PF01783">
    <property type="entry name" value="Ribosomal_L32p"/>
    <property type="match status" value="1"/>
</dbReference>
<evidence type="ECO:0000256" key="4">
    <source>
        <dbReference type="ARBA" id="ARBA00035178"/>
    </source>
</evidence>
<comment type="similarity">
    <text evidence="1 5">Belongs to the bacterial ribosomal protein bL32 family.</text>
</comment>
<dbReference type="PANTHER" id="PTHR35534">
    <property type="entry name" value="50S RIBOSOMAL PROTEIN L32"/>
    <property type="match status" value="1"/>
</dbReference>
<evidence type="ECO:0000256" key="1">
    <source>
        <dbReference type="ARBA" id="ARBA00008560"/>
    </source>
</evidence>
<keyword evidence="2 5" id="KW-0689">Ribosomal protein</keyword>
<dbReference type="InterPro" id="IPR002677">
    <property type="entry name" value="Ribosomal_bL32"/>
</dbReference>
<dbReference type="EMBL" id="CP110496">
    <property type="protein sequence ID" value="WDI78628.1"/>
    <property type="molecule type" value="Genomic_DNA"/>
</dbReference>
<dbReference type="GO" id="GO:0006412">
    <property type="term" value="P:translation"/>
    <property type="evidence" value="ECO:0007669"/>
    <property type="project" value="UniProtKB-UniRule"/>
</dbReference>
<evidence type="ECO:0000256" key="2">
    <source>
        <dbReference type="ARBA" id="ARBA00022980"/>
    </source>
</evidence>
<feature type="compositionally biased region" description="Basic residues" evidence="6">
    <location>
        <begin position="1"/>
        <end position="16"/>
    </location>
</feature>
<dbReference type="PANTHER" id="PTHR35534:SF1">
    <property type="entry name" value="LARGE RIBOSOMAL SUBUNIT PROTEIN BL32"/>
    <property type="match status" value="1"/>
</dbReference>
<dbReference type="SUPFAM" id="SSF57829">
    <property type="entry name" value="Zn-binding ribosomal proteins"/>
    <property type="match status" value="1"/>
</dbReference>
<evidence type="ECO:0000256" key="3">
    <source>
        <dbReference type="ARBA" id="ARBA00023274"/>
    </source>
</evidence>
<dbReference type="Proteomes" id="UP001214992">
    <property type="component" value="Chromosome"/>
</dbReference>
<sequence length="67" mass="7998">MAVQKRKSTRSRRGMRRSHDSLNEPNISIDKISKEKHLRYNLTSKGYYKGIKILKKQNIKKKNKIKK</sequence>
<protein>
    <recommendedName>
        <fullName evidence="4 5">Large ribosomal subunit protein bL32</fullName>
    </recommendedName>
</protein>
<dbReference type="GO" id="GO:0003735">
    <property type="term" value="F:structural constituent of ribosome"/>
    <property type="evidence" value="ECO:0007669"/>
    <property type="project" value="InterPro"/>
</dbReference>
<gene>
    <name evidence="5 7" type="primary">rpmF</name>
    <name evidence="7" type="ORF">ONB71_00560</name>
</gene>
<evidence type="ECO:0000313" key="8">
    <source>
        <dbReference type="Proteomes" id="UP001214992"/>
    </source>
</evidence>
<dbReference type="InterPro" id="IPR044957">
    <property type="entry name" value="Ribosomal_bL32_bact"/>
</dbReference>
<dbReference type="NCBIfam" id="TIGR01031">
    <property type="entry name" value="rpmF_bact"/>
    <property type="match status" value="1"/>
</dbReference>
<feature type="region of interest" description="Disordered" evidence="6">
    <location>
        <begin position="1"/>
        <end position="28"/>
    </location>
</feature>
<keyword evidence="3 5" id="KW-0687">Ribonucleoprotein</keyword>
<evidence type="ECO:0000256" key="5">
    <source>
        <dbReference type="HAMAP-Rule" id="MF_00340"/>
    </source>
</evidence>
<dbReference type="AlphaFoldDB" id="A0AAX3NAT4"/>
<accession>A0AAX3NAT4</accession>
<organism evidence="7 8">
    <name type="scientific">Candidatus Purcelliella pentastirinorum</name>
    <dbReference type="NCBI Taxonomy" id="472834"/>
    <lineage>
        <taxon>Bacteria</taxon>
        <taxon>Pseudomonadati</taxon>
        <taxon>Pseudomonadota</taxon>
        <taxon>Gammaproteobacteria</taxon>
        <taxon>Enterobacterales</taxon>
        <taxon>Enterobacteriaceae</taxon>
        <taxon>Candidatus Purcelliella</taxon>
    </lineage>
</organism>
<reference evidence="7" key="1">
    <citation type="submission" date="2022-11" db="EMBL/GenBank/DDBJ databases">
        <title>Genomic comparisons reveal selection pressure and functional variation between nutritional endosymbionts of cave-adapted and epigean Hawaiian planthoppers.</title>
        <authorList>
            <person name="Gossett J.M."/>
            <person name="Porter M.L."/>
            <person name="Vasquez Y."/>
            <person name="Bennett G.M."/>
            <person name="Chong R.A."/>
        </authorList>
    </citation>
    <scope>NUCLEOTIDE SEQUENCE</scope>
    <source>
        <strain evidence="7">OPOL2</strain>
    </source>
</reference>
<dbReference type="InterPro" id="IPR011332">
    <property type="entry name" value="Ribosomal_zn-bd"/>
</dbReference>
<evidence type="ECO:0000313" key="7">
    <source>
        <dbReference type="EMBL" id="WDI78628.1"/>
    </source>
</evidence>